<dbReference type="PANTHER" id="PTHR43537">
    <property type="entry name" value="TRANSCRIPTIONAL REGULATOR, GNTR FAMILY"/>
    <property type="match status" value="1"/>
</dbReference>
<keyword evidence="3" id="KW-0804">Transcription</keyword>
<evidence type="ECO:0000259" key="4">
    <source>
        <dbReference type="PROSITE" id="PS50949"/>
    </source>
</evidence>
<dbReference type="PATRIC" id="fig|1256908.3.peg.2420"/>
<organism evidence="5 6">
    <name type="scientific">Eubacterium ramulus ATCC 29099</name>
    <dbReference type="NCBI Taxonomy" id="1256908"/>
    <lineage>
        <taxon>Bacteria</taxon>
        <taxon>Bacillati</taxon>
        <taxon>Bacillota</taxon>
        <taxon>Clostridia</taxon>
        <taxon>Eubacteriales</taxon>
        <taxon>Eubacteriaceae</taxon>
        <taxon>Eubacterium</taxon>
    </lineage>
</organism>
<dbReference type="SMART" id="SM00345">
    <property type="entry name" value="HTH_GNTR"/>
    <property type="match status" value="1"/>
</dbReference>
<keyword evidence="2" id="KW-0238">DNA-binding</keyword>
<dbReference type="PROSITE" id="PS50949">
    <property type="entry name" value="HTH_GNTR"/>
    <property type="match status" value="1"/>
</dbReference>
<evidence type="ECO:0000256" key="1">
    <source>
        <dbReference type="ARBA" id="ARBA00023015"/>
    </source>
</evidence>
<keyword evidence="6" id="KW-1185">Reference proteome</keyword>
<dbReference type="CDD" id="cd07377">
    <property type="entry name" value="WHTH_GntR"/>
    <property type="match status" value="1"/>
</dbReference>
<proteinExistence type="predicted"/>
<dbReference type="HOGENOM" id="CLU_017584_5_5_9"/>
<reference evidence="5 6" key="1">
    <citation type="submission" date="2013-06" db="EMBL/GenBank/DDBJ databases">
        <authorList>
            <person name="Weinstock G."/>
            <person name="Sodergren E."/>
            <person name="Lobos E.A."/>
            <person name="Fulton L."/>
            <person name="Fulton R."/>
            <person name="Courtney L."/>
            <person name="Fronick C."/>
            <person name="O'Laughlin M."/>
            <person name="Godfrey J."/>
            <person name="Wilson R.M."/>
            <person name="Miner T."/>
            <person name="Farmer C."/>
            <person name="Delehaunty K."/>
            <person name="Cordes M."/>
            <person name="Minx P."/>
            <person name="Tomlinson C."/>
            <person name="Chen J."/>
            <person name="Wollam A."/>
            <person name="Pepin K.H."/>
            <person name="Bhonagiri V."/>
            <person name="Zhang X."/>
            <person name="Warren W."/>
            <person name="Mitreva M."/>
            <person name="Mardis E.R."/>
            <person name="Wilson R.K."/>
        </authorList>
    </citation>
    <scope>NUCLEOTIDE SEQUENCE [LARGE SCALE GENOMIC DNA]</scope>
    <source>
        <strain evidence="5 6">ATCC 29099</strain>
    </source>
</reference>
<dbReference type="InterPro" id="IPR036388">
    <property type="entry name" value="WH-like_DNA-bd_sf"/>
</dbReference>
<accession>U2PH14</accession>
<dbReference type="SUPFAM" id="SSF46785">
    <property type="entry name" value="Winged helix' DNA-binding domain"/>
    <property type="match status" value="1"/>
</dbReference>
<keyword evidence="1" id="KW-0805">Transcription regulation</keyword>
<dbReference type="InterPro" id="IPR000524">
    <property type="entry name" value="Tscrpt_reg_HTH_GntR"/>
</dbReference>
<comment type="caution">
    <text evidence="5">The sequence shown here is derived from an EMBL/GenBank/DDBJ whole genome shotgun (WGS) entry which is preliminary data.</text>
</comment>
<feature type="domain" description="HTH gntR-type" evidence="4">
    <location>
        <begin position="20"/>
        <end position="87"/>
    </location>
</feature>
<dbReference type="Gene3D" id="1.10.10.10">
    <property type="entry name" value="Winged helix-like DNA-binding domain superfamily/Winged helix DNA-binding domain"/>
    <property type="match status" value="1"/>
</dbReference>
<dbReference type="GO" id="GO:0003677">
    <property type="term" value="F:DNA binding"/>
    <property type="evidence" value="ECO:0007669"/>
    <property type="project" value="UniProtKB-KW"/>
</dbReference>
<dbReference type="AlphaFoldDB" id="U2PH14"/>
<protein>
    <submittedName>
        <fullName evidence="5">Transcriptional regulator, GntR family</fullName>
    </submittedName>
</protein>
<dbReference type="PANTHER" id="PTHR43537:SF24">
    <property type="entry name" value="GLUCONATE OPERON TRANSCRIPTIONAL REPRESSOR"/>
    <property type="match status" value="1"/>
</dbReference>
<evidence type="ECO:0000256" key="2">
    <source>
        <dbReference type="ARBA" id="ARBA00023125"/>
    </source>
</evidence>
<sequence>MYYAKSIKTGVKKMAVIKRVSLVDQVYEKLRERIVQLKIPFGSKLNVSKLQEEYGVSSTPVREALNRLLNEGLIEFENNVGARVIDITEEDVREIQEIAFAYQMVAARNALRNGDAQQMADEIGKYIEEYRSSNGVIESCRCIRNILDVFYKNSKNEMLMTKVTSMTGMDEILHALFAMPREKGGSGEQYHSGITYFEQIHEAVANKDFSKICDGLEAHQLWSRDYILKNLETVKNRF</sequence>
<evidence type="ECO:0000313" key="5">
    <source>
        <dbReference type="EMBL" id="ERK43034.1"/>
    </source>
</evidence>
<dbReference type="InterPro" id="IPR008920">
    <property type="entry name" value="TF_FadR/GntR_C"/>
</dbReference>
<dbReference type="GO" id="GO:0003700">
    <property type="term" value="F:DNA-binding transcription factor activity"/>
    <property type="evidence" value="ECO:0007669"/>
    <property type="project" value="InterPro"/>
</dbReference>
<dbReference type="Pfam" id="PF00392">
    <property type="entry name" value="GntR"/>
    <property type="match status" value="1"/>
</dbReference>
<dbReference type="eggNOG" id="COG1802">
    <property type="taxonomic scope" value="Bacteria"/>
</dbReference>
<evidence type="ECO:0000256" key="3">
    <source>
        <dbReference type="ARBA" id="ARBA00023163"/>
    </source>
</evidence>
<name>U2PH14_EUBRA</name>
<evidence type="ECO:0000313" key="6">
    <source>
        <dbReference type="Proteomes" id="UP000016608"/>
    </source>
</evidence>
<gene>
    <name evidence="5" type="ORF">HMPREF0373_02631</name>
</gene>
<dbReference type="EMBL" id="AWVJ01000162">
    <property type="protein sequence ID" value="ERK43034.1"/>
    <property type="molecule type" value="Genomic_DNA"/>
</dbReference>
<dbReference type="Proteomes" id="UP000016608">
    <property type="component" value="Unassembled WGS sequence"/>
</dbReference>
<dbReference type="Gene3D" id="1.20.120.530">
    <property type="entry name" value="GntR ligand-binding domain-like"/>
    <property type="match status" value="1"/>
</dbReference>
<dbReference type="InterPro" id="IPR036390">
    <property type="entry name" value="WH_DNA-bd_sf"/>
</dbReference>